<accession>A0A9P6QHQ6</accession>
<keyword evidence="3" id="KW-1185">Reference proteome</keyword>
<protein>
    <recommendedName>
        <fullName evidence="1">DUF985 domain-containing protein</fullName>
    </recommendedName>
</protein>
<gene>
    <name evidence="2" type="ORF">DFQ27_004573</name>
</gene>
<dbReference type="PANTHER" id="PTHR33387">
    <property type="entry name" value="RMLC-LIKE JELLY ROLL FOLD PROTEIN"/>
    <property type="match status" value="1"/>
</dbReference>
<organism evidence="2 3">
    <name type="scientific">Actinomortierella ambigua</name>
    <dbReference type="NCBI Taxonomy" id="1343610"/>
    <lineage>
        <taxon>Eukaryota</taxon>
        <taxon>Fungi</taxon>
        <taxon>Fungi incertae sedis</taxon>
        <taxon>Mucoromycota</taxon>
        <taxon>Mortierellomycotina</taxon>
        <taxon>Mortierellomycetes</taxon>
        <taxon>Mortierellales</taxon>
        <taxon>Mortierellaceae</taxon>
        <taxon>Actinomortierella</taxon>
    </lineage>
</organism>
<dbReference type="EMBL" id="JAAAJB010000032">
    <property type="protein sequence ID" value="KAG0269177.1"/>
    <property type="molecule type" value="Genomic_DNA"/>
</dbReference>
<dbReference type="SUPFAM" id="SSF51182">
    <property type="entry name" value="RmlC-like cupins"/>
    <property type="match status" value="1"/>
</dbReference>
<dbReference type="OrthoDB" id="6614653at2759"/>
<evidence type="ECO:0000259" key="1">
    <source>
        <dbReference type="Pfam" id="PF06172"/>
    </source>
</evidence>
<dbReference type="InterPro" id="IPR011051">
    <property type="entry name" value="RmlC_Cupin_sf"/>
</dbReference>
<evidence type="ECO:0000313" key="2">
    <source>
        <dbReference type="EMBL" id="KAG0269177.1"/>
    </source>
</evidence>
<sequence length="173" mass="19029">MAAVTPANESIARLDHALFKNSLKNTSSSKTPPRLATALNLTQHPEGGWYRETWRTTGQFHPEGYPGNRTAATAIYFVLGRDEMSQWHRVRSDELWLWQSGSPLELTLGGRGERPSATTSTIRLGPSIKNGEHPQGLVPGGVWQTAKPVRGEVLVSCIVAPGFDNQDFTLLDH</sequence>
<dbReference type="AlphaFoldDB" id="A0A9P6QHQ6"/>
<dbReference type="CDD" id="cd06121">
    <property type="entry name" value="cupin_YML079wp"/>
    <property type="match status" value="1"/>
</dbReference>
<reference evidence="2" key="1">
    <citation type="journal article" date="2020" name="Fungal Divers.">
        <title>Resolving the Mortierellaceae phylogeny through synthesis of multi-gene phylogenetics and phylogenomics.</title>
        <authorList>
            <person name="Vandepol N."/>
            <person name="Liber J."/>
            <person name="Desiro A."/>
            <person name="Na H."/>
            <person name="Kennedy M."/>
            <person name="Barry K."/>
            <person name="Grigoriev I.V."/>
            <person name="Miller A.N."/>
            <person name="O'Donnell K."/>
            <person name="Stajich J.E."/>
            <person name="Bonito G."/>
        </authorList>
    </citation>
    <scope>NUCLEOTIDE SEQUENCE</scope>
    <source>
        <strain evidence="2">BC1065</strain>
    </source>
</reference>
<dbReference type="InterPro" id="IPR009327">
    <property type="entry name" value="Cupin_DUF985"/>
</dbReference>
<dbReference type="Pfam" id="PF06172">
    <property type="entry name" value="Cupin_5"/>
    <property type="match status" value="1"/>
</dbReference>
<name>A0A9P6QHQ6_9FUNG</name>
<dbReference type="InterPro" id="IPR039935">
    <property type="entry name" value="YML079W-like"/>
</dbReference>
<dbReference type="PANTHER" id="PTHR33387:SF3">
    <property type="entry name" value="DUF985 DOMAIN-CONTAINING PROTEIN"/>
    <property type="match status" value="1"/>
</dbReference>
<feature type="domain" description="DUF985" evidence="1">
    <location>
        <begin position="35"/>
        <end position="170"/>
    </location>
</feature>
<dbReference type="InterPro" id="IPR014710">
    <property type="entry name" value="RmlC-like_jellyroll"/>
</dbReference>
<dbReference type="Gene3D" id="2.60.120.10">
    <property type="entry name" value="Jelly Rolls"/>
    <property type="match status" value="1"/>
</dbReference>
<comment type="caution">
    <text evidence="2">The sequence shown here is derived from an EMBL/GenBank/DDBJ whole genome shotgun (WGS) entry which is preliminary data.</text>
</comment>
<proteinExistence type="predicted"/>
<evidence type="ECO:0000313" key="3">
    <source>
        <dbReference type="Proteomes" id="UP000807716"/>
    </source>
</evidence>
<dbReference type="Proteomes" id="UP000807716">
    <property type="component" value="Unassembled WGS sequence"/>
</dbReference>